<organism evidence="1 2">
    <name type="scientific">Romanomermis culicivorax</name>
    <name type="common">Nematode worm</name>
    <dbReference type="NCBI Taxonomy" id="13658"/>
    <lineage>
        <taxon>Eukaryota</taxon>
        <taxon>Metazoa</taxon>
        <taxon>Ecdysozoa</taxon>
        <taxon>Nematoda</taxon>
        <taxon>Enoplea</taxon>
        <taxon>Dorylaimia</taxon>
        <taxon>Mermithida</taxon>
        <taxon>Mermithoidea</taxon>
        <taxon>Mermithidae</taxon>
        <taxon>Romanomermis</taxon>
    </lineage>
</organism>
<dbReference type="Proteomes" id="UP000887565">
    <property type="component" value="Unplaced"/>
</dbReference>
<accession>A0A915J7I4</accession>
<proteinExistence type="predicted"/>
<protein>
    <submittedName>
        <fullName evidence="2">Uncharacterized protein</fullName>
    </submittedName>
</protein>
<evidence type="ECO:0000313" key="1">
    <source>
        <dbReference type="Proteomes" id="UP000887565"/>
    </source>
</evidence>
<sequence>MPVFLKAGSSKKDSPHLSKRDLNFCLNLMLSAINPSLQKSTLIPTNSLTAAIAAPRGEVYLKMLIS</sequence>
<dbReference type="WBParaSite" id="nRc.2.0.1.t21708-RA">
    <property type="protein sequence ID" value="nRc.2.0.1.t21708-RA"/>
    <property type="gene ID" value="nRc.2.0.1.g21708"/>
</dbReference>
<keyword evidence="1" id="KW-1185">Reference proteome</keyword>
<evidence type="ECO:0000313" key="2">
    <source>
        <dbReference type="WBParaSite" id="nRc.2.0.1.t21708-RA"/>
    </source>
</evidence>
<dbReference type="AlphaFoldDB" id="A0A915J7I4"/>
<reference evidence="2" key="1">
    <citation type="submission" date="2022-11" db="UniProtKB">
        <authorList>
            <consortium name="WormBaseParasite"/>
        </authorList>
    </citation>
    <scope>IDENTIFICATION</scope>
</reference>
<name>A0A915J7I4_ROMCU</name>